<name>A0A8T7LRM9_9CHLR</name>
<feature type="domain" description="Nudix hydrolase" evidence="3">
    <location>
        <begin position="3"/>
        <end position="141"/>
    </location>
</feature>
<sequence>MNYRIRVAGVMLDAANRLLLVHEHTPDSHEEFWTLPGGGQESQDKSVFEALRREFREETGLEVETEGRLLYFREFIEPSRHRHHLELAFLISRFTGELSATTIADVTDPQQLERHTRWFHAHELVNLPVYPTYLKDRFWDDISSDSLETRYLGVEIEQEHLP</sequence>
<dbReference type="EMBL" id="JACATZ010000001">
    <property type="protein sequence ID" value="NWJ44648.1"/>
    <property type="molecule type" value="Genomic_DNA"/>
</dbReference>
<dbReference type="RefSeq" id="WP_341468425.1">
    <property type="nucleotide sequence ID" value="NZ_CP128399.1"/>
</dbReference>
<evidence type="ECO:0000256" key="1">
    <source>
        <dbReference type="ARBA" id="ARBA00001946"/>
    </source>
</evidence>
<dbReference type="EMBL" id="CP128399">
    <property type="protein sequence ID" value="WJW66537.1"/>
    <property type="molecule type" value="Genomic_DNA"/>
</dbReference>
<protein>
    <submittedName>
        <fullName evidence="4">NUDIX domain-containing protein</fullName>
    </submittedName>
</protein>
<reference evidence="4 6" key="1">
    <citation type="submission" date="2020-06" db="EMBL/GenBank/DDBJ databases">
        <title>Anoxygenic phototrophic Chloroflexota member uses a Type I reaction center.</title>
        <authorList>
            <person name="Tsuji J.M."/>
            <person name="Shaw N.A."/>
            <person name="Nagashima S."/>
            <person name="Venkiteswaran J."/>
            <person name="Schiff S.L."/>
            <person name="Hanada S."/>
            <person name="Tank M."/>
            <person name="Neufeld J.D."/>
        </authorList>
    </citation>
    <scope>NUCLEOTIDE SEQUENCE [LARGE SCALE GENOMIC DNA]</scope>
    <source>
        <strain evidence="4">L227-S17</strain>
    </source>
</reference>
<keyword evidence="2" id="KW-0378">Hydrolase</keyword>
<dbReference type="SUPFAM" id="SSF55811">
    <property type="entry name" value="Nudix"/>
    <property type="match status" value="1"/>
</dbReference>
<proteinExistence type="predicted"/>
<reference evidence="5" key="2">
    <citation type="journal article" date="2024" name="Nature">
        <title>Anoxygenic phototroph of the Chloroflexota uses a type I reaction centre.</title>
        <authorList>
            <person name="Tsuji J.M."/>
            <person name="Shaw N.A."/>
            <person name="Nagashima S."/>
            <person name="Venkiteswaran J.J."/>
            <person name="Schiff S.L."/>
            <person name="Watanabe T."/>
            <person name="Fukui M."/>
            <person name="Hanada S."/>
            <person name="Tank M."/>
            <person name="Neufeld J.D."/>
        </authorList>
    </citation>
    <scope>NUCLEOTIDE SEQUENCE</scope>
    <source>
        <strain evidence="5">L227-S17</strain>
    </source>
</reference>
<evidence type="ECO:0000313" key="4">
    <source>
        <dbReference type="EMBL" id="NWJ44648.1"/>
    </source>
</evidence>
<evidence type="ECO:0000259" key="3">
    <source>
        <dbReference type="PROSITE" id="PS51462"/>
    </source>
</evidence>
<evidence type="ECO:0000256" key="2">
    <source>
        <dbReference type="ARBA" id="ARBA00022801"/>
    </source>
</evidence>
<evidence type="ECO:0000313" key="7">
    <source>
        <dbReference type="Proteomes" id="UP001431572"/>
    </source>
</evidence>
<dbReference type="PANTHER" id="PTHR43046:SF16">
    <property type="entry name" value="ADP-RIBOSE PYROPHOSPHATASE YJHB-RELATED"/>
    <property type="match status" value="1"/>
</dbReference>
<evidence type="ECO:0000313" key="6">
    <source>
        <dbReference type="Proteomes" id="UP000521676"/>
    </source>
</evidence>
<dbReference type="Proteomes" id="UP000521676">
    <property type="component" value="Unassembled WGS sequence"/>
</dbReference>
<dbReference type="InterPro" id="IPR015797">
    <property type="entry name" value="NUDIX_hydrolase-like_dom_sf"/>
</dbReference>
<dbReference type="GO" id="GO:0016787">
    <property type="term" value="F:hydrolase activity"/>
    <property type="evidence" value="ECO:0007669"/>
    <property type="project" value="UniProtKB-KW"/>
</dbReference>
<organism evidence="4 6">
    <name type="scientific">Candidatus Chlorohelix allophototropha</name>
    <dbReference type="NCBI Taxonomy" id="3003348"/>
    <lineage>
        <taxon>Bacteria</taxon>
        <taxon>Bacillati</taxon>
        <taxon>Chloroflexota</taxon>
        <taxon>Chloroflexia</taxon>
        <taxon>Candidatus Chloroheliales</taxon>
        <taxon>Candidatus Chloroheliaceae</taxon>
        <taxon>Candidatus Chlorohelix</taxon>
    </lineage>
</organism>
<comment type="cofactor">
    <cofactor evidence="1">
        <name>Mg(2+)</name>
        <dbReference type="ChEBI" id="CHEBI:18420"/>
    </cofactor>
</comment>
<dbReference type="Pfam" id="PF00293">
    <property type="entry name" value="NUDIX"/>
    <property type="match status" value="1"/>
</dbReference>
<dbReference type="Proteomes" id="UP001431572">
    <property type="component" value="Chromosome 1"/>
</dbReference>
<dbReference type="InterPro" id="IPR000086">
    <property type="entry name" value="NUDIX_hydrolase_dom"/>
</dbReference>
<dbReference type="PANTHER" id="PTHR43046">
    <property type="entry name" value="GDP-MANNOSE MANNOSYL HYDROLASE"/>
    <property type="match status" value="1"/>
</dbReference>
<accession>A0A8T7LRM9</accession>
<dbReference type="PROSITE" id="PS51462">
    <property type="entry name" value="NUDIX"/>
    <property type="match status" value="1"/>
</dbReference>
<dbReference type="AlphaFoldDB" id="A0A8T7LRM9"/>
<dbReference type="Gene3D" id="3.90.79.10">
    <property type="entry name" value="Nucleoside Triphosphate Pyrophosphohydrolase"/>
    <property type="match status" value="1"/>
</dbReference>
<evidence type="ECO:0000313" key="5">
    <source>
        <dbReference type="EMBL" id="WJW66537.1"/>
    </source>
</evidence>
<gene>
    <name evidence="4" type="ORF">HXX08_02100</name>
    <name evidence="5" type="ORF">OZ401_002340</name>
</gene>
<keyword evidence="7" id="KW-1185">Reference proteome</keyword>